<organism evidence="3 4">
    <name type="scientific">Parvimonas micra</name>
    <dbReference type="NCBI Taxonomy" id="33033"/>
    <lineage>
        <taxon>Bacteria</taxon>
        <taxon>Bacillati</taxon>
        <taxon>Bacillota</taxon>
        <taxon>Tissierellia</taxon>
        <taxon>Tissierellales</taxon>
        <taxon>Peptoniphilaceae</taxon>
        <taxon>Parvimonas</taxon>
    </lineage>
</organism>
<comment type="caution">
    <text evidence="2">Lacks conserved residue(s) required for the propagation of feature annotation.</text>
</comment>
<keyword evidence="2" id="KW-0694">RNA-binding</keyword>
<dbReference type="GO" id="GO:0016879">
    <property type="term" value="F:ligase activity, forming carbon-nitrogen bonds"/>
    <property type="evidence" value="ECO:0007669"/>
    <property type="project" value="UniProtKB-UniRule"/>
</dbReference>
<dbReference type="GO" id="GO:0006400">
    <property type="term" value="P:tRNA modification"/>
    <property type="evidence" value="ECO:0007669"/>
    <property type="project" value="UniProtKB-UniRule"/>
</dbReference>
<protein>
    <recommendedName>
        <fullName evidence="2">tRNA(Met) cytidine acetate ligase</fullName>
        <ecNumber evidence="2">6.3.4.-</ecNumber>
    </recommendedName>
</protein>
<dbReference type="AlphaFoldDB" id="A0A0B4S190"/>
<evidence type="ECO:0000256" key="1">
    <source>
        <dbReference type="ARBA" id="ARBA00022694"/>
    </source>
</evidence>
<keyword evidence="1 2" id="KW-0819">tRNA processing</keyword>
<comment type="similarity">
    <text evidence="2">Belongs to the TmcAL family.</text>
</comment>
<dbReference type="Pfam" id="PF05636">
    <property type="entry name" value="HIGH_NTase1"/>
    <property type="match status" value="1"/>
</dbReference>
<dbReference type="GO" id="GO:0005737">
    <property type="term" value="C:cytoplasm"/>
    <property type="evidence" value="ECO:0007669"/>
    <property type="project" value="UniProtKB-SubCell"/>
</dbReference>
<comment type="function">
    <text evidence="2">Catalyzes the formation of N(4)-acetylcytidine (ac(4)C) at the wobble position of elongator tRNA(Met), using acetate and ATP as substrates. First activates an acetate ion to form acetyladenylate (Ac-AMP) and then transfers the acetyl group to tRNA to form ac(4)C34.</text>
</comment>
<dbReference type="InterPro" id="IPR014729">
    <property type="entry name" value="Rossmann-like_a/b/a_fold"/>
</dbReference>
<accession>A0A0B4S190</accession>
<dbReference type="PANTHER" id="PTHR37825:SF1">
    <property type="entry name" value="TRNA(MET) CYTIDINE ACETATE LIGASE"/>
    <property type="match status" value="1"/>
</dbReference>
<dbReference type="PANTHER" id="PTHR37825">
    <property type="entry name" value="TRNA(MET) CYTIDINE ACETATE LIGASE"/>
    <property type="match status" value="1"/>
</dbReference>
<keyword evidence="2" id="KW-0436">Ligase</keyword>
<keyword evidence="2" id="KW-0963">Cytoplasm</keyword>
<dbReference type="STRING" id="33033.NW74_03215"/>
<feature type="binding site" evidence="2">
    <location>
        <begin position="7"/>
        <end position="20"/>
    </location>
    <ligand>
        <name>ATP</name>
        <dbReference type="ChEBI" id="CHEBI:30616"/>
    </ligand>
</feature>
<dbReference type="KEGG" id="pmic:NW74_03215"/>
<dbReference type="RefSeq" id="WP_029948924.1">
    <property type="nucleotide sequence ID" value="NZ_CP009761.1"/>
</dbReference>
<comment type="subcellular location">
    <subcellularLocation>
        <location evidence="2">Cytoplasm</location>
    </subcellularLocation>
</comment>
<proteinExistence type="inferred from homology"/>
<keyword evidence="2" id="KW-0820">tRNA-binding</keyword>
<evidence type="ECO:0000313" key="4">
    <source>
        <dbReference type="Proteomes" id="UP000031386"/>
    </source>
</evidence>
<name>A0A0B4S190_9FIRM</name>
<comment type="catalytic activity">
    <reaction evidence="2">
        <text>cytidine(34) in elongator tRNA(Met) + acetate + ATP = N(4)-acetylcytidine(34) in elongator tRNA(Met) + AMP + diphosphate</text>
        <dbReference type="Rhea" id="RHEA:58144"/>
        <dbReference type="Rhea" id="RHEA-COMP:10693"/>
        <dbReference type="Rhea" id="RHEA-COMP:10694"/>
        <dbReference type="ChEBI" id="CHEBI:30089"/>
        <dbReference type="ChEBI" id="CHEBI:30616"/>
        <dbReference type="ChEBI" id="CHEBI:33019"/>
        <dbReference type="ChEBI" id="CHEBI:74900"/>
        <dbReference type="ChEBI" id="CHEBI:82748"/>
        <dbReference type="ChEBI" id="CHEBI:456215"/>
    </reaction>
</comment>
<keyword evidence="4" id="KW-1185">Reference proteome</keyword>
<dbReference type="Proteomes" id="UP000031386">
    <property type="component" value="Chromosome"/>
</dbReference>
<keyword evidence="2" id="KW-0547">Nucleotide-binding</keyword>
<sequence>MKTSGIIAEYNPFHLGHKYQINKIKKELNTNIIAIMSGDFVQRGECAILDKYTRAKIAVNNGVDLVIELPFYYSLQSAENFAKGGISILNKLNIVDYLCFGFECEKKEDIIEISKFQLKYKNEIEELLNFEIKLGKSYAVAYKNACIEINKKYKVLEIQDNFFISNNILSIEYVKNLILSKSQITPFPIKRKGKNYNDEDYNSQDQLSASAIRKAIYENNFEKIKNFIDKNTFDELKNSVKNNILPNEKIILKILKYNILINQINPENIVNYENGILNLIKKNIYSVNSIEELAEKIQSKRYKKVRIKRFIYNYLLNINNEIKEIYSKDIEYITVLGFNKKGQELLKEIKNKTNLEIVTTNKSTQNLSNFQKNKFEIEQNSRKLYKLFTNNKNQTEFISFLQK</sequence>
<dbReference type="EMBL" id="CP009761">
    <property type="protein sequence ID" value="AIZ36416.1"/>
    <property type="molecule type" value="Genomic_DNA"/>
</dbReference>
<dbReference type="GO" id="GO:0005524">
    <property type="term" value="F:ATP binding"/>
    <property type="evidence" value="ECO:0007669"/>
    <property type="project" value="UniProtKB-KW"/>
</dbReference>
<dbReference type="SUPFAM" id="SSF52374">
    <property type="entry name" value="Nucleotidylyl transferase"/>
    <property type="match status" value="1"/>
</dbReference>
<dbReference type="EC" id="6.3.4.-" evidence="2"/>
<gene>
    <name evidence="2" type="primary">tmcAL</name>
    <name evidence="3" type="ORF">NW74_03215</name>
</gene>
<feature type="binding site" evidence="2">
    <location>
        <position position="166"/>
    </location>
    <ligand>
        <name>ATP</name>
        <dbReference type="ChEBI" id="CHEBI:30616"/>
    </ligand>
</feature>
<keyword evidence="2" id="KW-0067">ATP-binding</keyword>
<evidence type="ECO:0000256" key="2">
    <source>
        <dbReference type="HAMAP-Rule" id="MF_01539"/>
    </source>
</evidence>
<feature type="binding site" evidence="2">
    <location>
        <position position="101"/>
    </location>
    <ligand>
        <name>ATP</name>
        <dbReference type="ChEBI" id="CHEBI:30616"/>
    </ligand>
</feature>
<dbReference type="GO" id="GO:0000049">
    <property type="term" value="F:tRNA binding"/>
    <property type="evidence" value="ECO:0007669"/>
    <property type="project" value="UniProtKB-KW"/>
</dbReference>
<reference evidence="3 4" key="1">
    <citation type="submission" date="2014-10" db="EMBL/GenBank/DDBJ databases">
        <title>Complete genome sequence of Parvimonas micra KCOM 1535 (= ChDC B708).</title>
        <authorList>
            <person name="Kook J.-K."/>
            <person name="Park S.-N."/>
            <person name="Lim Y.K."/>
            <person name="Roh H."/>
        </authorList>
    </citation>
    <scope>NUCLEOTIDE SEQUENCE [LARGE SCALE GENOMIC DNA]</scope>
    <source>
        <strain evidence="4">KCOM 1535 / ChDC B708</strain>
    </source>
</reference>
<evidence type="ECO:0000313" key="3">
    <source>
        <dbReference type="EMBL" id="AIZ36416.1"/>
    </source>
</evidence>
<feature type="binding site" evidence="2">
    <location>
        <position position="191"/>
    </location>
    <ligand>
        <name>ATP</name>
        <dbReference type="ChEBI" id="CHEBI:30616"/>
    </ligand>
</feature>
<dbReference type="HAMAP" id="MF_01539">
    <property type="entry name" value="TmcAL"/>
    <property type="match status" value="1"/>
</dbReference>
<dbReference type="InterPro" id="IPR008513">
    <property type="entry name" value="tRNA(Met)_cyd_acetate_ligase"/>
</dbReference>
<dbReference type="Gene3D" id="3.40.50.620">
    <property type="entry name" value="HUPs"/>
    <property type="match status" value="1"/>
</dbReference>
<dbReference type="OrthoDB" id="9769796at2"/>